<keyword evidence="3" id="KW-1185">Reference proteome</keyword>
<keyword evidence="2" id="KW-0418">Kinase</keyword>
<feature type="compositionally biased region" description="Polar residues" evidence="1">
    <location>
        <begin position="339"/>
        <end position="351"/>
    </location>
</feature>
<dbReference type="AlphaFoldDB" id="A0A0K3CLX7"/>
<keyword evidence="2" id="KW-0808">Transferase</keyword>
<name>A0A0K3CLX7_RHOTO</name>
<proteinExistence type="predicted"/>
<evidence type="ECO:0000256" key="1">
    <source>
        <dbReference type="SAM" id="MobiDB-lite"/>
    </source>
</evidence>
<feature type="region of interest" description="Disordered" evidence="1">
    <location>
        <begin position="315"/>
        <end position="357"/>
    </location>
</feature>
<evidence type="ECO:0000313" key="3">
    <source>
        <dbReference type="Proteomes" id="UP000199069"/>
    </source>
</evidence>
<reference evidence="2 3" key="1">
    <citation type="submission" date="2015-07" db="EMBL/GenBank/DDBJ databases">
        <authorList>
            <person name="Cajimat M.N.B."/>
            <person name="Milazzo M.L."/>
            <person name="Fulhorst C.F."/>
        </authorList>
    </citation>
    <scope>NUCLEOTIDE SEQUENCE [LARGE SCALE GENOMIC DNA]</scope>
    <source>
        <strain evidence="2">Single colony</strain>
    </source>
</reference>
<evidence type="ECO:0000313" key="2">
    <source>
        <dbReference type="EMBL" id="CTR09707.1"/>
    </source>
</evidence>
<dbReference type="EMBL" id="CWKI01000011">
    <property type="protein sequence ID" value="CTR09707.1"/>
    <property type="molecule type" value="Genomic_DNA"/>
</dbReference>
<dbReference type="Proteomes" id="UP000199069">
    <property type="component" value="Unassembled WGS sequence"/>
</dbReference>
<sequence length="357" mass="40340">MRRDAQDARGKKHIRQDNRQERVVLPTAVVPARCPPFPSLHQPRRPTTGLPSVRALRRTQSLEQSPFLTSLAMMEPLISPLLPTPRADVYKLPSLLPFGLTYNVLMSHGDRFRIDDLVTYRPGLPAWTMRLELAYHQFDPAAWDILEEDDEVDLAIGSQLLKDGRLPNKAESPADIEPLERTSTACWSRVVQRWMRLYALHACRKQYFREVKAIHPDWTDQDVRANLPLGANFAPPPAANRSLWPLPIPHPDPSRRPHLVDLCAPNFDWSPYCLWDEPTTESELRKQRMNEVARAQRAKLDAQVRPGTAELAELAKGGATVGTEASSGRCSEREAASRAQKSAPSFVSSSRINERTE</sequence>
<gene>
    <name evidence="2" type="primary">FGENESH: predicted gene_11.64</name>
    <name evidence="2" type="ORF">BN2166_0055680</name>
</gene>
<accession>A0A0K3CLX7</accession>
<dbReference type="GO" id="GO:0016301">
    <property type="term" value="F:kinase activity"/>
    <property type="evidence" value="ECO:0007669"/>
    <property type="project" value="UniProtKB-KW"/>
</dbReference>
<protein>
    <submittedName>
        <fullName evidence="2">BY PROTMAP: gi|342320179|gb|EGU12121.1| Serine/threonine kinase family protein [Rhodotorula glutinis ATCC 204091]</fullName>
    </submittedName>
</protein>
<organism evidence="2 3">
    <name type="scientific">Rhodotorula toruloides</name>
    <name type="common">Yeast</name>
    <name type="synonym">Rhodosporidium toruloides</name>
    <dbReference type="NCBI Taxonomy" id="5286"/>
    <lineage>
        <taxon>Eukaryota</taxon>
        <taxon>Fungi</taxon>
        <taxon>Dikarya</taxon>
        <taxon>Basidiomycota</taxon>
        <taxon>Pucciniomycotina</taxon>
        <taxon>Microbotryomycetes</taxon>
        <taxon>Sporidiobolales</taxon>
        <taxon>Sporidiobolaceae</taxon>
        <taxon>Rhodotorula</taxon>
    </lineage>
</organism>